<dbReference type="EMBL" id="FOPP01000009">
    <property type="protein sequence ID" value="SFH34858.1"/>
    <property type="molecule type" value="Genomic_DNA"/>
</dbReference>
<organism evidence="1 2">
    <name type="scientific">Pedobacter insulae</name>
    <dbReference type="NCBI Taxonomy" id="414048"/>
    <lineage>
        <taxon>Bacteria</taxon>
        <taxon>Pseudomonadati</taxon>
        <taxon>Bacteroidota</taxon>
        <taxon>Sphingobacteriia</taxon>
        <taxon>Sphingobacteriales</taxon>
        <taxon>Sphingobacteriaceae</taxon>
        <taxon>Pedobacter</taxon>
    </lineage>
</organism>
<name>A0A1I2ZAC5_9SPHI</name>
<dbReference type="RefSeq" id="WP_090996049.1">
    <property type="nucleotide sequence ID" value="NZ_FOPP01000009.1"/>
</dbReference>
<dbReference type="STRING" id="414048.SAMN04489864_109110"/>
<proteinExistence type="predicted"/>
<dbReference type="OrthoDB" id="798002at2"/>
<accession>A0A1I2ZAC5</accession>
<reference evidence="1 2" key="1">
    <citation type="submission" date="2016-10" db="EMBL/GenBank/DDBJ databases">
        <authorList>
            <person name="de Groot N.N."/>
        </authorList>
    </citation>
    <scope>NUCLEOTIDE SEQUENCE [LARGE SCALE GENOMIC DNA]</scope>
    <source>
        <strain evidence="1 2">DSM 18684</strain>
    </source>
</reference>
<gene>
    <name evidence="1" type="ORF">SAMN04489864_109110</name>
</gene>
<keyword evidence="2" id="KW-1185">Reference proteome</keyword>
<protein>
    <submittedName>
        <fullName evidence="1">Uncharacterized protein</fullName>
    </submittedName>
</protein>
<dbReference type="Proteomes" id="UP000199666">
    <property type="component" value="Unassembled WGS sequence"/>
</dbReference>
<evidence type="ECO:0000313" key="2">
    <source>
        <dbReference type="Proteomes" id="UP000199666"/>
    </source>
</evidence>
<dbReference type="AlphaFoldDB" id="A0A1I2ZAC5"/>
<evidence type="ECO:0000313" key="1">
    <source>
        <dbReference type="EMBL" id="SFH34858.1"/>
    </source>
</evidence>
<sequence>MKSTLSKVKKMNGLITNRIIELQDQGYLYDFMSVGKQQFLCLQDSVCFHAPDVSIKLIDQLYDQVDKCYKYMHAVETASGCKGLLLEGRIYTN</sequence>